<keyword evidence="6" id="KW-1015">Disulfide bond</keyword>
<evidence type="ECO:0000313" key="9">
    <source>
        <dbReference type="EMBL" id="KAK3599074.1"/>
    </source>
</evidence>
<dbReference type="GO" id="GO:0005739">
    <property type="term" value="C:mitochondrion"/>
    <property type="evidence" value="ECO:0007669"/>
    <property type="project" value="TreeGrafter"/>
</dbReference>
<comment type="similarity">
    <text evidence="2">Belongs to the class-I pyridine nucleotide-disulfide oxidoreductase family.</text>
</comment>
<name>A0AAE0SWL1_9BIVA</name>
<dbReference type="GO" id="GO:0034599">
    <property type="term" value="P:cellular response to oxidative stress"/>
    <property type="evidence" value="ECO:0007669"/>
    <property type="project" value="TreeGrafter"/>
</dbReference>
<gene>
    <name evidence="9" type="ORF">CHS0354_024400</name>
</gene>
<keyword evidence="5" id="KW-0560">Oxidoreductase</keyword>
<keyword evidence="4" id="KW-0274">FAD</keyword>
<evidence type="ECO:0000256" key="2">
    <source>
        <dbReference type="ARBA" id="ARBA00007532"/>
    </source>
</evidence>
<keyword evidence="7" id="KW-0676">Redox-active center</keyword>
<dbReference type="EMBL" id="JAEAOA010001449">
    <property type="protein sequence ID" value="KAK3599074.1"/>
    <property type="molecule type" value="Genomic_DNA"/>
</dbReference>
<organism evidence="9 10">
    <name type="scientific">Potamilus streckersoni</name>
    <dbReference type="NCBI Taxonomy" id="2493646"/>
    <lineage>
        <taxon>Eukaryota</taxon>
        <taxon>Metazoa</taxon>
        <taxon>Spiralia</taxon>
        <taxon>Lophotrochozoa</taxon>
        <taxon>Mollusca</taxon>
        <taxon>Bivalvia</taxon>
        <taxon>Autobranchia</taxon>
        <taxon>Heteroconchia</taxon>
        <taxon>Palaeoheterodonta</taxon>
        <taxon>Unionida</taxon>
        <taxon>Unionoidea</taxon>
        <taxon>Unionidae</taxon>
        <taxon>Ambleminae</taxon>
        <taxon>Lampsilini</taxon>
        <taxon>Potamilus</taxon>
    </lineage>
</organism>
<evidence type="ECO:0000313" key="10">
    <source>
        <dbReference type="Proteomes" id="UP001195483"/>
    </source>
</evidence>
<evidence type="ECO:0000256" key="1">
    <source>
        <dbReference type="ARBA" id="ARBA00001974"/>
    </source>
</evidence>
<dbReference type="GO" id="GO:0050660">
    <property type="term" value="F:flavin adenine dinucleotide binding"/>
    <property type="evidence" value="ECO:0007669"/>
    <property type="project" value="InterPro"/>
</dbReference>
<dbReference type="InterPro" id="IPR046952">
    <property type="entry name" value="GSHR/TRXR-like"/>
</dbReference>
<evidence type="ECO:0000256" key="6">
    <source>
        <dbReference type="ARBA" id="ARBA00023157"/>
    </source>
</evidence>
<dbReference type="GO" id="GO:0045454">
    <property type="term" value="P:cell redox homeostasis"/>
    <property type="evidence" value="ECO:0007669"/>
    <property type="project" value="InterPro"/>
</dbReference>
<dbReference type="GO" id="GO:0006749">
    <property type="term" value="P:glutathione metabolic process"/>
    <property type="evidence" value="ECO:0007669"/>
    <property type="project" value="TreeGrafter"/>
</dbReference>
<dbReference type="InterPro" id="IPR036188">
    <property type="entry name" value="FAD/NAD-bd_sf"/>
</dbReference>
<evidence type="ECO:0000259" key="8">
    <source>
        <dbReference type="Pfam" id="PF07992"/>
    </source>
</evidence>
<dbReference type="Gene3D" id="3.50.50.60">
    <property type="entry name" value="FAD/NAD(P)-binding domain"/>
    <property type="match status" value="1"/>
</dbReference>
<dbReference type="InterPro" id="IPR012999">
    <property type="entry name" value="Pyr_OxRdtase_I_AS"/>
</dbReference>
<dbReference type="AlphaFoldDB" id="A0AAE0SWL1"/>
<reference evidence="9" key="3">
    <citation type="submission" date="2023-05" db="EMBL/GenBank/DDBJ databases">
        <authorList>
            <person name="Smith C.H."/>
        </authorList>
    </citation>
    <scope>NUCLEOTIDE SEQUENCE</scope>
    <source>
        <strain evidence="9">CHS0354</strain>
        <tissue evidence="9">Mantle</tissue>
    </source>
</reference>
<feature type="domain" description="FAD/NAD(P)-binding" evidence="8">
    <location>
        <begin position="48"/>
        <end position="114"/>
    </location>
</feature>
<evidence type="ECO:0000256" key="5">
    <source>
        <dbReference type="ARBA" id="ARBA00023002"/>
    </source>
</evidence>
<comment type="caution">
    <text evidence="9">The sequence shown here is derived from an EMBL/GenBank/DDBJ whole genome shotgun (WGS) entry which is preliminary data.</text>
</comment>
<keyword evidence="3" id="KW-0285">Flavoprotein</keyword>
<dbReference type="PANTHER" id="PTHR42737:SF7">
    <property type="entry name" value="THIOREDOXIN-DISULFIDE REDUCTASE"/>
    <property type="match status" value="1"/>
</dbReference>
<dbReference type="SUPFAM" id="SSF51905">
    <property type="entry name" value="FAD/NAD(P)-binding domain"/>
    <property type="match status" value="1"/>
</dbReference>
<evidence type="ECO:0000256" key="4">
    <source>
        <dbReference type="ARBA" id="ARBA00022827"/>
    </source>
</evidence>
<dbReference type="PROSITE" id="PS00076">
    <property type="entry name" value="PYRIDINE_REDOX_1"/>
    <property type="match status" value="1"/>
</dbReference>
<proteinExistence type="inferred from homology"/>
<dbReference type="PANTHER" id="PTHR42737">
    <property type="entry name" value="GLUTATHIONE REDUCTASE"/>
    <property type="match status" value="1"/>
</dbReference>
<dbReference type="InterPro" id="IPR023753">
    <property type="entry name" value="FAD/NAD-binding_dom"/>
</dbReference>
<dbReference type="PRINTS" id="PR00411">
    <property type="entry name" value="PNDRDTASEI"/>
</dbReference>
<dbReference type="GO" id="GO:0005829">
    <property type="term" value="C:cytosol"/>
    <property type="evidence" value="ECO:0007669"/>
    <property type="project" value="TreeGrafter"/>
</dbReference>
<evidence type="ECO:0000256" key="3">
    <source>
        <dbReference type="ARBA" id="ARBA00022630"/>
    </source>
</evidence>
<evidence type="ECO:0000256" key="7">
    <source>
        <dbReference type="ARBA" id="ARBA00023284"/>
    </source>
</evidence>
<reference evidence="9" key="2">
    <citation type="journal article" date="2021" name="Genome Biol. Evol.">
        <title>Developing a high-quality reference genome for a parasitic bivalve with doubly uniparental inheritance (Bivalvia: Unionida).</title>
        <authorList>
            <person name="Smith C.H."/>
        </authorList>
    </citation>
    <scope>NUCLEOTIDE SEQUENCE</scope>
    <source>
        <strain evidence="9">CHS0354</strain>
        <tissue evidence="9">Mantle</tissue>
    </source>
</reference>
<reference evidence="9" key="1">
    <citation type="journal article" date="2021" name="Genome Biol. Evol.">
        <title>A High-Quality Reference Genome for a Parasitic Bivalve with Doubly Uniparental Inheritance (Bivalvia: Unionida).</title>
        <authorList>
            <person name="Smith C.H."/>
        </authorList>
    </citation>
    <scope>NUCLEOTIDE SEQUENCE</scope>
    <source>
        <strain evidence="9">CHS0354</strain>
    </source>
</reference>
<comment type="cofactor">
    <cofactor evidence="1">
        <name>FAD</name>
        <dbReference type="ChEBI" id="CHEBI:57692"/>
    </cofactor>
</comment>
<sequence length="132" mass="14352">MAAPLQILTTFKRQLIWSYCTPVFRKRINRCIRDVYRHLTASAEESHYDLVVIGGGSGGLACSKEAAELGKKVAVLDFVKPSPRGTKWGLGGTCVNVGCIPKKLMHQAALLGHAVQDARAFGWDVPENVSLS</sequence>
<accession>A0AAE0SWL1</accession>
<dbReference type="Pfam" id="PF07992">
    <property type="entry name" value="Pyr_redox_2"/>
    <property type="match status" value="1"/>
</dbReference>
<protein>
    <recommendedName>
        <fullName evidence="8">FAD/NAD(P)-binding domain-containing protein</fullName>
    </recommendedName>
</protein>
<dbReference type="Proteomes" id="UP001195483">
    <property type="component" value="Unassembled WGS sequence"/>
</dbReference>
<keyword evidence="10" id="KW-1185">Reference proteome</keyword>
<dbReference type="GO" id="GO:0004362">
    <property type="term" value="F:glutathione-disulfide reductase (NADPH) activity"/>
    <property type="evidence" value="ECO:0007669"/>
    <property type="project" value="TreeGrafter"/>
</dbReference>